<dbReference type="InterPro" id="IPR019347">
    <property type="entry name" value="Axonemal_dynein_light_chain"/>
</dbReference>
<dbReference type="VEuPathDB" id="CryptoDB:Vbra_8707"/>
<feature type="compositionally biased region" description="Basic and acidic residues" evidence="2">
    <location>
        <begin position="459"/>
        <end position="487"/>
    </location>
</feature>
<dbReference type="GO" id="GO:0005737">
    <property type="term" value="C:cytoplasm"/>
    <property type="evidence" value="ECO:0007669"/>
    <property type="project" value="UniProtKB-ARBA"/>
</dbReference>
<feature type="region of interest" description="Disordered" evidence="2">
    <location>
        <begin position="1"/>
        <end position="105"/>
    </location>
</feature>
<sequence>MESKTRTLADISLVEDSSEPVDSQPLSRRSPPVSPRRDATAATSTEGPKGPHAAQQSRKSTRRSPENDRQGESDVSRAKKASARKAQAPAAADTKKATTMRSTRGRPAAADLLEKHLHTLSSATFASSAASQKLPILKEMEGTAAKGQPTGDISYRKERPHFLTPRLPASLIPQGDRVTEASLFPSRGATYRETDQKWHTVVFPSGKPSSRADAVFLDQWVSGTIEKYALRLSRKEDLFEAVENLLPILSIGLHELVRQVTHHCLERGMVLEKIWRTYVELFDRVLSELKASVAHHQARTETIKEELDATHKELIDMRRQHPRQMQQLITTLESKFSERQSELEDQLRFREAESIAVSTQLRELQGEIETFFPLFRHYRSTSLKPLLAALPIPHVHDNVAAEVAIADDFKRILGALPIEKRKKIGALTYTLLGLTRAAQQSGNAEDSAAVRELQARHDRLKEENSSLRQEVRDMQRVLREIQHKTADMDDDQESAPRLHTGPSRSKLSAAASQSRGALDA</sequence>
<organism evidence="3 4">
    <name type="scientific">Vitrella brassicaformis (strain CCMP3155)</name>
    <dbReference type="NCBI Taxonomy" id="1169540"/>
    <lineage>
        <taxon>Eukaryota</taxon>
        <taxon>Sar</taxon>
        <taxon>Alveolata</taxon>
        <taxon>Colpodellida</taxon>
        <taxon>Vitrellaceae</taxon>
        <taxon>Vitrella</taxon>
    </lineage>
</organism>
<dbReference type="Proteomes" id="UP000041254">
    <property type="component" value="Unassembled WGS sequence"/>
</dbReference>
<evidence type="ECO:0000256" key="2">
    <source>
        <dbReference type="SAM" id="MobiDB-lite"/>
    </source>
</evidence>
<feature type="compositionally biased region" description="Basic and acidic residues" evidence="2">
    <location>
        <begin position="63"/>
        <end position="77"/>
    </location>
</feature>
<protein>
    <submittedName>
        <fullName evidence="3">Uncharacterized protein</fullName>
    </submittedName>
</protein>
<keyword evidence="4" id="KW-1185">Reference proteome</keyword>
<dbReference type="EMBL" id="CDMY01000360">
    <property type="protein sequence ID" value="CEM05532.1"/>
    <property type="molecule type" value="Genomic_DNA"/>
</dbReference>
<dbReference type="OMA" id="LRTHHRE"/>
<proteinExistence type="predicted"/>
<dbReference type="AlphaFoldDB" id="A0A0G4F0Y4"/>
<reference evidence="3 4" key="1">
    <citation type="submission" date="2014-11" db="EMBL/GenBank/DDBJ databases">
        <authorList>
            <person name="Zhu J."/>
            <person name="Qi W."/>
            <person name="Song R."/>
        </authorList>
    </citation>
    <scope>NUCLEOTIDE SEQUENCE [LARGE SCALE GENOMIC DNA]</scope>
</reference>
<feature type="compositionally biased region" description="Polar residues" evidence="2">
    <location>
        <begin position="502"/>
        <end position="520"/>
    </location>
</feature>
<feature type="region of interest" description="Disordered" evidence="2">
    <location>
        <begin position="459"/>
        <end position="520"/>
    </location>
</feature>
<name>A0A0G4F0Y4_VITBC</name>
<dbReference type="PANTHER" id="PTHR34894:SF5">
    <property type="entry name" value="EF-HAND DOMAIN-CONTAINING PROTEIN"/>
    <property type="match status" value="1"/>
</dbReference>
<dbReference type="PANTHER" id="PTHR34894">
    <property type="entry name" value="SAM-DEPENDENT METHYLTRANSFERASE RSMI, CONSERVED SITE"/>
    <property type="match status" value="1"/>
</dbReference>
<gene>
    <name evidence="3" type="ORF">Vbra_8707</name>
</gene>
<accession>A0A0G4F0Y4</accession>
<evidence type="ECO:0000256" key="1">
    <source>
        <dbReference type="ARBA" id="ARBA00023054"/>
    </source>
</evidence>
<keyword evidence="1" id="KW-0175">Coiled coil</keyword>
<dbReference type="Pfam" id="PF10211">
    <property type="entry name" value="Ax_dynein_light"/>
    <property type="match status" value="1"/>
</dbReference>
<dbReference type="InParanoid" id="A0A0G4F0Y4"/>
<evidence type="ECO:0000313" key="4">
    <source>
        <dbReference type="Proteomes" id="UP000041254"/>
    </source>
</evidence>
<dbReference type="OrthoDB" id="1927454at2759"/>
<evidence type="ECO:0000313" key="3">
    <source>
        <dbReference type="EMBL" id="CEM05532.1"/>
    </source>
</evidence>